<reference evidence="1 2" key="1">
    <citation type="journal article" date="2016" name="Nat. Commun.">
        <title>Thousands of microbial genomes shed light on interconnected biogeochemical processes in an aquifer system.</title>
        <authorList>
            <person name="Anantharaman K."/>
            <person name="Brown C.T."/>
            <person name="Hug L.A."/>
            <person name="Sharon I."/>
            <person name="Castelle C.J."/>
            <person name="Probst A.J."/>
            <person name="Thomas B.C."/>
            <person name="Singh A."/>
            <person name="Wilkins M.J."/>
            <person name="Karaoz U."/>
            <person name="Brodie E.L."/>
            <person name="Williams K.H."/>
            <person name="Hubbard S.S."/>
            <person name="Banfield J.F."/>
        </authorList>
    </citation>
    <scope>NUCLEOTIDE SEQUENCE [LARGE SCALE GENOMIC DNA]</scope>
</reference>
<dbReference type="InterPro" id="IPR010921">
    <property type="entry name" value="Trp_repressor/repl_initiator"/>
</dbReference>
<gene>
    <name evidence="1" type="ORF">A2382_04810</name>
</gene>
<evidence type="ECO:0000313" key="2">
    <source>
        <dbReference type="Proteomes" id="UP000178999"/>
    </source>
</evidence>
<dbReference type="GO" id="GO:0003700">
    <property type="term" value="F:DNA-binding transcription factor activity"/>
    <property type="evidence" value="ECO:0007669"/>
    <property type="project" value="InterPro"/>
</dbReference>
<comment type="caution">
    <text evidence="1">The sequence shown here is derived from an EMBL/GenBank/DDBJ whole genome shotgun (WGS) entry which is preliminary data.</text>
</comment>
<dbReference type="Pfam" id="PF01371">
    <property type="entry name" value="Trp_repressor"/>
    <property type="match status" value="1"/>
</dbReference>
<dbReference type="Gene3D" id="1.10.1270.10">
    <property type="entry name" value="TrpR-like"/>
    <property type="match status" value="1"/>
</dbReference>
<evidence type="ECO:0008006" key="3">
    <source>
        <dbReference type="Google" id="ProtNLM"/>
    </source>
</evidence>
<dbReference type="PANTHER" id="PTHR40080">
    <property type="entry name" value="LMO1763 PROTEIN"/>
    <property type="match status" value="1"/>
</dbReference>
<proteinExistence type="predicted"/>
<dbReference type="InterPro" id="IPR000831">
    <property type="entry name" value="Trp_repress"/>
</dbReference>
<dbReference type="SUPFAM" id="SSF48295">
    <property type="entry name" value="TrpR-like"/>
    <property type="match status" value="1"/>
</dbReference>
<sequence length="116" mass="13315">MRISEQKLNPSLKKQINITLSQTICDLNSTQEASEFLSDFFTPSELETFAKRLAIGYWLQKGRSYSNIKDNLKVSSATIATVQNMLNLKGFQLALKKANADEWAQKWSEKIKKYLH</sequence>
<dbReference type="Proteomes" id="UP000178999">
    <property type="component" value="Unassembled WGS sequence"/>
</dbReference>
<protein>
    <recommendedName>
        <fullName evidence="3">TrpR like protein, YerC/YecD</fullName>
    </recommendedName>
</protein>
<dbReference type="GO" id="GO:0043565">
    <property type="term" value="F:sequence-specific DNA binding"/>
    <property type="evidence" value="ECO:0007669"/>
    <property type="project" value="InterPro"/>
</dbReference>
<dbReference type="AlphaFoldDB" id="A0A1F8CVY5"/>
<dbReference type="PANTHER" id="PTHR40080:SF1">
    <property type="entry name" value="TRPR-LIKE PROTEIN YERC_YECD"/>
    <property type="match status" value="1"/>
</dbReference>
<evidence type="ECO:0000313" key="1">
    <source>
        <dbReference type="EMBL" id="OGM79979.1"/>
    </source>
</evidence>
<name>A0A1F8CVY5_9BACT</name>
<dbReference type="STRING" id="1802538.A2382_04810"/>
<dbReference type="InterPro" id="IPR038116">
    <property type="entry name" value="TrpR-like_sf"/>
</dbReference>
<accession>A0A1F8CVY5</accession>
<dbReference type="EMBL" id="MGHY01000005">
    <property type="protein sequence ID" value="OGM79979.1"/>
    <property type="molecule type" value="Genomic_DNA"/>
</dbReference>
<organism evidence="1 2">
    <name type="scientific">Candidatus Woesebacteria bacterium RIFOXYB1_FULL_38_16</name>
    <dbReference type="NCBI Taxonomy" id="1802538"/>
    <lineage>
        <taxon>Bacteria</taxon>
        <taxon>Candidatus Woeseibacteriota</taxon>
    </lineage>
</organism>
<dbReference type="InterPro" id="IPR013368">
    <property type="entry name" value="YecD_YerC"/>
</dbReference>